<dbReference type="Proteomes" id="UP000037122">
    <property type="component" value="Unassembled WGS sequence"/>
</dbReference>
<sequence>MFLSLVKMQDPLFLLVIIGEETMLLPIVKMQDPLFLLIIKGEDHRLLTRPYRQRCPSIQLLTTIQTPLNQ</sequence>
<protein>
    <submittedName>
        <fullName evidence="1">Uncharacterized protein</fullName>
    </submittedName>
</protein>
<dbReference type="EMBL" id="LGST01000047">
    <property type="protein sequence ID" value="KND96976.1"/>
    <property type="molecule type" value="Genomic_DNA"/>
</dbReference>
<comment type="caution">
    <text evidence="1">The sequence shown here is derived from an EMBL/GenBank/DDBJ whole genome shotgun (WGS) entry which is preliminary data.</text>
</comment>
<organism evidence="1 2">
    <name type="scientific">Candidozyma auris</name>
    <name type="common">Yeast</name>
    <name type="synonym">Candida auris</name>
    <dbReference type="NCBI Taxonomy" id="498019"/>
    <lineage>
        <taxon>Eukaryota</taxon>
        <taxon>Fungi</taxon>
        <taxon>Dikarya</taxon>
        <taxon>Ascomycota</taxon>
        <taxon>Saccharomycotina</taxon>
        <taxon>Pichiomycetes</taxon>
        <taxon>Metschnikowiaceae</taxon>
        <taxon>Candidozyma</taxon>
    </lineage>
</organism>
<dbReference type="AlphaFoldDB" id="A0A0L0NS59"/>
<evidence type="ECO:0000313" key="1">
    <source>
        <dbReference type="EMBL" id="KND96976.1"/>
    </source>
</evidence>
<dbReference type="VEuPathDB" id="FungiDB:QG37_06671"/>
<evidence type="ECO:0000313" key="2">
    <source>
        <dbReference type="Proteomes" id="UP000037122"/>
    </source>
</evidence>
<accession>A0A0L0NS59</accession>
<proteinExistence type="predicted"/>
<reference evidence="2" key="1">
    <citation type="journal article" date="2015" name="BMC Genomics">
        <title>Draft genome of a commonly misdiagnosed multidrug resistant pathogen Candida auris.</title>
        <authorList>
            <person name="Chatterjee S."/>
            <person name="Alampalli S.V."/>
            <person name="Nageshan R.K."/>
            <person name="Chettiar S.T."/>
            <person name="Joshi S."/>
            <person name="Tatu U.S."/>
        </authorList>
    </citation>
    <scope>NUCLEOTIDE SEQUENCE [LARGE SCALE GENOMIC DNA]</scope>
    <source>
        <strain evidence="2">6684</strain>
    </source>
</reference>
<gene>
    <name evidence="1" type="ORF">QG37_06671</name>
</gene>
<name>A0A0L0NS59_CANAR</name>